<protein>
    <recommendedName>
        <fullName evidence="1">4Fe-4S ferredoxin-type domain-containing protein</fullName>
    </recommendedName>
</protein>
<evidence type="ECO:0000259" key="1">
    <source>
        <dbReference type="PROSITE" id="PS51379"/>
    </source>
</evidence>
<dbReference type="InterPro" id="IPR051460">
    <property type="entry name" value="HdrC_iron-sulfur_subunit"/>
</dbReference>
<dbReference type="GO" id="GO:0005886">
    <property type="term" value="C:plasma membrane"/>
    <property type="evidence" value="ECO:0007669"/>
    <property type="project" value="TreeGrafter"/>
</dbReference>
<sequence>MEVDFEFRKQVMDYHIGSDVIKYCYQCSRCTDNCPVTAVTTDFYTSKGYNPRSNILAALLGYKNLILGGDDLSIWGCTVCDTCDEVCPQNIELTEIFTFLKNQSITLGKGPDFIYSQAKAIFESAKAIPTQPAIERRRGQLALPAVVPPDVNEVQTLLKNIGVDKKLK</sequence>
<dbReference type="PROSITE" id="PS51379">
    <property type="entry name" value="4FE4S_FER_2"/>
    <property type="match status" value="1"/>
</dbReference>
<reference evidence="2" key="1">
    <citation type="journal article" date="2015" name="Nature">
        <title>Complex archaea that bridge the gap between prokaryotes and eukaryotes.</title>
        <authorList>
            <person name="Spang A."/>
            <person name="Saw J.H."/>
            <person name="Jorgensen S.L."/>
            <person name="Zaremba-Niedzwiedzka K."/>
            <person name="Martijn J."/>
            <person name="Lind A.E."/>
            <person name="van Eijk R."/>
            <person name="Schleper C."/>
            <person name="Guy L."/>
            <person name="Ettema T.J."/>
        </authorList>
    </citation>
    <scope>NUCLEOTIDE SEQUENCE</scope>
</reference>
<dbReference type="InterPro" id="IPR009051">
    <property type="entry name" value="Helical_ferredxn"/>
</dbReference>
<proteinExistence type="predicted"/>
<dbReference type="InterPro" id="IPR017900">
    <property type="entry name" value="4Fe4S_Fe_S_CS"/>
</dbReference>
<dbReference type="SUPFAM" id="SSF46548">
    <property type="entry name" value="alpha-helical ferredoxin"/>
    <property type="match status" value="1"/>
</dbReference>
<dbReference type="InterPro" id="IPR017896">
    <property type="entry name" value="4Fe4S_Fe-S-bd"/>
</dbReference>
<dbReference type="PROSITE" id="PS00198">
    <property type="entry name" value="4FE4S_FER_1"/>
    <property type="match status" value="1"/>
</dbReference>
<feature type="domain" description="4Fe-4S ferredoxin-type" evidence="1">
    <location>
        <begin position="12"/>
        <end position="44"/>
    </location>
</feature>
<name>A0A0F9I8B2_9ZZZZ</name>
<dbReference type="EMBL" id="LAZR01021934">
    <property type="protein sequence ID" value="KKL83612.1"/>
    <property type="molecule type" value="Genomic_DNA"/>
</dbReference>
<dbReference type="GO" id="GO:0051536">
    <property type="term" value="F:iron-sulfur cluster binding"/>
    <property type="evidence" value="ECO:0007669"/>
    <property type="project" value="InterPro"/>
</dbReference>
<dbReference type="Pfam" id="PF13183">
    <property type="entry name" value="Fer4_8"/>
    <property type="match status" value="1"/>
</dbReference>
<accession>A0A0F9I8B2</accession>
<comment type="caution">
    <text evidence="2">The sequence shown here is derived from an EMBL/GenBank/DDBJ whole genome shotgun (WGS) entry which is preliminary data.</text>
</comment>
<gene>
    <name evidence="2" type="ORF">LCGC14_1972990</name>
</gene>
<evidence type="ECO:0000313" key="2">
    <source>
        <dbReference type="EMBL" id="KKL83612.1"/>
    </source>
</evidence>
<organism evidence="2">
    <name type="scientific">marine sediment metagenome</name>
    <dbReference type="NCBI Taxonomy" id="412755"/>
    <lineage>
        <taxon>unclassified sequences</taxon>
        <taxon>metagenomes</taxon>
        <taxon>ecological metagenomes</taxon>
    </lineage>
</organism>
<dbReference type="PANTHER" id="PTHR43255:SF2">
    <property type="entry name" value="HETERODISULFIDE REDUCTASE RELATED PROTEIN"/>
    <property type="match status" value="1"/>
</dbReference>
<dbReference type="PANTHER" id="PTHR43255">
    <property type="entry name" value="IRON-SULFUR-BINDING OXIDOREDUCTASE FADF-RELATED-RELATED"/>
    <property type="match status" value="1"/>
</dbReference>
<dbReference type="AlphaFoldDB" id="A0A0F9I8B2"/>
<dbReference type="Gene3D" id="1.10.1060.10">
    <property type="entry name" value="Alpha-helical ferredoxin"/>
    <property type="match status" value="1"/>
</dbReference>